<accession>X1G6G2</accession>
<proteinExistence type="predicted"/>
<evidence type="ECO:0000313" key="1">
    <source>
        <dbReference type="EMBL" id="GAH28583.1"/>
    </source>
</evidence>
<dbReference type="EMBL" id="BARU01005234">
    <property type="protein sequence ID" value="GAH28583.1"/>
    <property type="molecule type" value="Genomic_DNA"/>
</dbReference>
<protein>
    <submittedName>
        <fullName evidence="1">Uncharacterized protein</fullName>
    </submittedName>
</protein>
<sequence length="39" mass="4543">MRELNLNPRKEPKQVRILDIKKKSGAYSRGQTGLDKFLN</sequence>
<comment type="caution">
    <text evidence="1">The sequence shown here is derived from an EMBL/GenBank/DDBJ whole genome shotgun (WGS) entry which is preliminary data.</text>
</comment>
<dbReference type="AlphaFoldDB" id="X1G6G2"/>
<organism evidence="1">
    <name type="scientific">marine sediment metagenome</name>
    <dbReference type="NCBI Taxonomy" id="412755"/>
    <lineage>
        <taxon>unclassified sequences</taxon>
        <taxon>metagenomes</taxon>
        <taxon>ecological metagenomes</taxon>
    </lineage>
</organism>
<gene>
    <name evidence="1" type="ORF">S03H2_10137</name>
</gene>
<name>X1G6G2_9ZZZZ</name>
<reference evidence="1" key="1">
    <citation type="journal article" date="2014" name="Front. Microbiol.">
        <title>High frequency of phylogenetically diverse reductive dehalogenase-homologous genes in deep subseafloor sedimentary metagenomes.</title>
        <authorList>
            <person name="Kawai M."/>
            <person name="Futagami T."/>
            <person name="Toyoda A."/>
            <person name="Takaki Y."/>
            <person name="Nishi S."/>
            <person name="Hori S."/>
            <person name="Arai W."/>
            <person name="Tsubouchi T."/>
            <person name="Morono Y."/>
            <person name="Uchiyama I."/>
            <person name="Ito T."/>
            <person name="Fujiyama A."/>
            <person name="Inagaki F."/>
            <person name="Takami H."/>
        </authorList>
    </citation>
    <scope>NUCLEOTIDE SEQUENCE</scope>
    <source>
        <strain evidence="1">Expedition CK06-06</strain>
    </source>
</reference>